<evidence type="ECO:0008006" key="3">
    <source>
        <dbReference type="Google" id="ProtNLM"/>
    </source>
</evidence>
<dbReference type="EMBL" id="FPJE01000006">
    <property type="protein sequence ID" value="SFW37730.1"/>
    <property type="molecule type" value="Genomic_DNA"/>
</dbReference>
<reference evidence="1 2" key="1">
    <citation type="submission" date="2016-11" db="EMBL/GenBank/DDBJ databases">
        <authorList>
            <person name="Jaros S."/>
            <person name="Januszkiewicz K."/>
            <person name="Wedrychowicz H."/>
        </authorList>
    </citation>
    <scope>NUCLEOTIDE SEQUENCE [LARGE SCALE GENOMIC DNA]</scope>
    <source>
        <strain evidence="1 2">CGMCC 1.12145</strain>
    </source>
</reference>
<dbReference type="STRING" id="1150368.SAMN02927921_01389"/>
<sequence>MKSLENYGVQELNTSELQEVNGGLDIGGVLDVLTGVLGTVTGVVGGIVSVVGSIVELTLGVIGGITDL</sequence>
<evidence type="ECO:0000313" key="2">
    <source>
        <dbReference type="Proteomes" id="UP000182248"/>
    </source>
</evidence>
<dbReference type="Proteomes" id="UP000182248">
    <property type="component" value="Unassembled WGS sequence"/>
</dbReference>
<evidence type="ECO:0000313" key="1">
    <source>
        <dbReference type="EMBL" id="SFW37730.1"/>
    </source>
</evidence>
<name>A0A1K1NQE3_9FLAO</name>
<proteinExistence type="predicted"/>
<keyword evidence="2" id="KW-1185">Reference proteome</keyword>
<gene>
    <name evidence="1" type="ORF">SAMN02927921_01389</name>
</gene>
<dbReference type="RefSeq" id="WP_083564818.1">
    <property type="nucleotide sequence ID" value="NZ_FPJE01000006.1"/>
</dbReference>
<accession>A0A1K1NQE3</accession>
<organism evidence="1 2">
    <name type="scientific">Sinomicrobium oceani</name>
    <dbReference type="NCBI Taxonomy" id="1150368"/>
    <lineage>
        <taxon>Bacteria</taxon>
        <taxon>Pseudomonadati</taxon>
        <taxon>Bacteroidota</taxon>
        <taxon>Flavobacteriia</taxon>
        <taxon>Flavobacteriales</taxon>
        <taxon>Flavobacteriaceae</taxon>
        <taxon>Sinomicrobium</taxon>
    </lineage>
</organism>
<protein>
    <recommendedName>
        <fullName evidence="3">Bacteriocin-type signal sequence-containing protein</fullName>
    </recommendedName>
</protein>
<dbReference type="AlphaFoldDB" id="A0A1K1NQE3"/>